<reference evidence="1 2" key="1">
    <citation type="submission" date="2019-09" db="EMBL/GenBank/DDBJ databases">
        <authorList>
            <consortium name="DOE Joint Genome Institute"/>
            <person name="Mondo S.J."/>
            <person name="Navarro-Mendoza M.I."/>
            <person name="Perez-Arques C."/>
            <person name="Panchal S."/>
            <person name="Nicolas F.E."/>
            <person name="Ganguly P."/>
            <person name="Pangilinan J."/>
            <person name="Grigoriev I."/>
            <person name="Heitman J."/>
            <person name="Sanya K."/>
            <person name="Garre V."/>
        </authorList>
    </citation>
    <scope>NUCLEOTIDE SEQUENCE [LARGE SCALE GENOMIC DNA]</scope>
    <source>
        <strain evidence="1 2">MU402</strain>
    </source>
</reference>
<dbReference type="Proteomes" id="UP000469890">
    <property type="component" value="Unassembled WGS sequence"/>
</dbReference>
<evidence type="ECO:0000313" key="1">
    <source>
        <dbReference type="EMBL" id="KAF1799204.1"/>
    </source>
</evidence>
<protein>
    <submittedName>
        <fullName evidence="1">Uncharacterized protein</fullName>
    </submittedName>
</protein>
<proteinExistence type="predicted"/>
<sequence>MEQKCSLFGLQYKEDPTVTLLYRIAKEALDHHLQEHQSTVDSLVDVTKETQKQFKRILEATNENEPNLKRVRNLASAGVLYT</sequence>
<dbReference type="EMBL" id="JAAECE010000007">
    <property type="protein sequence ID" value="KAF1799204.1"/>
    <property type="molecule type" value="Genomic_DNA"/>
</dbReference>
<accession>A0A8H4EZ85</accession>
<comment type="caution">
    <text evidence="1">The sequence shown here is derived from an EMBL/GenBank/DDBJ whole genome shotgun (WGS) entry which is preliminary data.</text>
</comment>
<evidence type="ECO:0000313" key="2">
    <source>
        <dbReference type="Proteomes" id="UP000469890"/>
    </source>
</evidence>
<name>A0A8H4EZ85_MUCCL</name>
<dbReference type="AlphaFoldDB" id="A0A8H4EZ85"/>
<gene>
    <name evidence="1" type="ORF">FB192DRAFT_1395499</name>
</gene>
<organism evidence="1 2">
    <name type="scientific">Mucor circinelloides f. lusitanicus</name>
    <name type="common">Mucor racemosus var. lusitanicus</name>
    <dbReference type="NCBI Taxonomy" id="29924"/>
    <lineage>
        <taxon>Eukaryota</taxon>
        <taxon>Fungi</taxon>
        <taxon>Fungi incertae sedis</taxon>
        <taxon>Mucoromycota</taxon>
        <taxon>Mucoromycotina</taxon>
        <taxon>Mucoromycetes</taxon>
        <taxon>Mucorales</taxon>
        <taxon>Mucorineae</taxon>
        <taxon>Mucoraceae</taxon>
        <taxon>Mucor</taxon>
    </lineage>
</organism>